<sequence length="85" mass="9500">MGRFINKYTNECFKCAHGKGGHGRASGLLHPIDKLATPFHTLHIDHLEPFCRSDTSFERDDFLADKGVKHVLNANSPRANGQVVR</sequence>
<accession>A0AAW1UD38</accession>
<keyword evidence="2" id="KW-1185">Reference proteome</keyword>
<dbReference type="AlphaFoldDB" id="A0AAW1UD38"/>
<gene>
    <name evidence="1" type="ORF">WA026_022427</name>
</gene>
<dbReference type="Proteomes" id="UP001431783">
    <property type="component" value="Unassembled WGS sequence"/>
</dbReference>
<dbReference type="EMBL" id="JARQZJ010000049">
    <property type="protein sequence ID" value="KAK9878529.1"/>
    <property type="molecule type" value="Genomic_DNA"/>
</dbReference>
<reference evidence="1 2" key="1">
    <citation type="submission" date="2023-03" db="EMBL/GenBank/DDBJ databases">
        <title>Genome insight into feeding habits of ladybird beetles.</title>
        <authorList>
            <person name="Li H.-S."/>
            <person name="Huang Y.-H."/>
            <person name="Pang H."/>
        </authorList>
    </citation>
    <scope>NUCLEOTIDE SEQUENCE [LARGE SCALE GENOMIC DNA]</scope>
    <source>
        <strain evidence="1">SYSU_2023b</strain>
        <tissue evidence="1">Whole body</tissue>
    </source>
</reference>
<evidence type="ECO:0000313" key="1">
    <source>
        <dbReference type="EMBL" id="KAK9878529.1"/>
    </source>
</evidence>
<comment type="caution">
    <text evidence="1">The sequence shown here is derived from an EMBL/GenBank/DDBJ whole genome shotgun (WGS) entry which is preliminary data.</text>
</comment>
<organism evidence="1 2">
    <name type="scientific">Henosepilachna vigintioctopunctata</name>
    <dbReference type="NCBI Taxonomy" id="420089"/>
    <lineage>
        <taxon>Eukaryota</taxon>
        <taxon>Metazoa</taxon>
        <taxon>Ecdysozoa</taxon>
        <taxon>Arthropoda</taxon>
        <taxon>Hexapoda</taxon>
        <taxon>Insecta</taxon>
        <taxon>Pterygota</taxon>
        <taxon>Neoptera</taxon>
        <taxon>Endopterygota</taxon>
        <taxon>Coleoptera</taxon>
        <taxon>Polyphaga</taxon>
        <taxon>Cucujiformia</taxon>
        <taxon>Coccinelloidea</taxon>
        <taxon>Coccinellidae</taxon>
        <taxon>Epilachninae</taxon>
        <taxon>Epilachnini</taxon>
        <taxon>Henosepilachna</taxon>
    </lineage>
</organism>
<proteinExistence type="predicted"/>
<protein>
    <submittedName>
        <fullName evidence="1">Uncharacterized protein</fullName>
    </submittedName>
</protein>
<evidence type="ECO:0000313" key="2">
    <source>
        <dbReference type="Proteomes" id="UP001431783"/>
    </source>
</evidence>
<name>A0AAW1UD38_9CUCU</name>